<sequence>NFNGGAQASASEIQTFMTQVTAWMDSTPWIGAYFYFGIMHDMQGVNTANQLMASNGQPTELGKLYIGA</sequence>
<dbReference type="PANTHER" id="PTHR34154:SF3">
    <property type="entry name" value="ALKALI-SENSITIVE LINKAGE PROTEIN 1"/>
    <property type="match status" value="1"/>
</dbReference>
<dbReference type="AlphaFoldDB" id="A0A4Y9Z4N5"/>
<name>A0A4Y9Z4N5_9AGAM</name>
<dbReference type="STRING" id="205917.A0A4Y9Z4N5"/>
<dbReference type="Pfam" id="PF11790">
    <property type="entry name" value="Glyco_hydro_cc"/>
    <property type="match status" value="1"/>
</dbReference>
<feature type="non-terminal residue" evidence="2">
    <location>
        <position position="1"/>
    </location>
</feature>
<evidence type="ECO:0000313" key="2">
    <source>
        <dbReference type="EMBL" id="TFY69444.1"/>
    </source>
</evidence>
<feature type="domain" description="Asl1-like glycosyl hydrolase catalytic" evidence="1">
    <location>
        <begin position="6"/>
        <end position="65"/>
    </location>
</feature>
<dbReference type="InterPro" id="IPR024655">
    <property type="entry name" value="Asl1_glyco_hydro_catalytic"/>
</dbReference>
<dbReference type="PANTHER" id="PTHR34154">
    <property type="entry name" value="ALKALI-SENSITIVE LINKAGE PROTEIN 1"/>
    <property type="match status" value="1"/>
</dbReference>
<dbReference type="EMBL" id="SEOQ01000137">
    <property type="protein sequence ID" value="TFY69444.1"/>
    <property type="molecule type" value="Genomic_DNA"/>
</dbReference>
<evidence type="ECO:0000259" key="1">
    <source>
        <dbReference type="Pfam" id="PF11790"/>
    </source>
</evidence>
<dbReference type="OrthoDB" id="5959761at2759"/>
<dbReference type="InterPro" id="IPR053183">
    <property type="entry name" value="ASL1"/>
</dbReference>
<comment type="caution">
    <text evidence="2">The sequence shown here is derived from an EMBL/GenBank/DDBJ whole genome shotgun (WGS) entry which is preliminary data.</text>
</comment>
<dbReference type="GO" id="GO:0009277">
    <property type="term" value="C:fungal-type cell wall"/>
    <property type="evidence" value="ECO:0007669"/>
    <property type="project" value="TreeGrafter"/>
</dbReference>
<protein>
    <recommendedName>
        <fullName evidence="1">Asl1-like glycosyl hydrolase catalytic domain-containing protein</fullName>
    </recommendedName>
</protein>
<keyword evidence="3" id="KW-1185">Reference proteome</keyword>
<accession>A0A4Y9Z4N5</accession>
<reference evidence="2 3" key="1">
    <citation type="submission" date="2019-02" db="EMBL/GenBank/DDBJ databases">
        <title>Genome sequencing of the rare red list fungi Dentipellis fragilis.</title>
        <authorList>
            <person name="Buettner E."/>
            <person name="Kellner H."/>
        </authorList>
    </citation>
    <scope>NUCLEOTIDE SEQUENCE [LARGE SCALE GENOMIC DNA]</scope>
    <source>
        <strain evidence="2 3">DSM 105465</strain>
    </source>
</reference>
<dbReference type="Proteomes" id="UP000298327">
    <property type="component" value="Unassembled WGS sequence"/>
</dbReference>
<evidence type="ECO:0000313" key="3">
    <source>
        <dbReference type="Proteomes" id="UP000298327"/>
    </source>
</evidence>
<organism evidence="2 3">
    <name type="scientific">Dentipellis fragilis</name>
    <dbReference type="NCBI Taxonomy" id="205917"/>
    <lineage>
        <taxon>Eukaryota</taxon>
        <taxon>Fungi</taxon>
        <taxon>Dikarya</taxon>
        <taxon>Basidiomycota</taxon>
        <taxon>Agaricomycotina</taxon>
        <taxon>Agaricomycetes</taxon>
        <taxon>Russulales</taxon>
        <taxon>Hericiaceae</taxon>
        <taxon>Dentipellis</taxon>
    </lineage>
</organism>
<gene>
    <name evidence="2" type="ORF">EVG20_g3148</name>
</gene>
<proteinExistence type="predicted"/>
<dbReference type="GO" id="GO:0071966">
    <property type="term" value="P:fungal-type cell wall polysaccharide metabolic process"/>
    <property type="evidence" value="ECO:0007669"/>
    <property type="project" value="TreeGrafter"/>
</dbReference>